<reference evidence="3 5" key="1">
    <citation type="submission" date="2021-11" db="EMBL/GenBank/DDBJ databases">
        <authorList>
            <person name="Islam A."/>
            <person name="Islam S."/>
            <person name="Flora M.S."/>
            <person name="Rahman M."/>
            <person name="Ziaur R.M."/>
            <person name="Epstein J.H."/>
            <person name="Hassan M."/>
            <person name="Klassen M."/>
            <person name="Woodard K."/>
            <person name="Webb A."/>
            <person name="Webby R.J."/>
            <person name="El Zowalaty M.E."/>
        </authorList>
    </citation>
    <scope>NUCLEOTIDE SEQUENCE</scope>
    <source>
        <strain evidence="4">Pbs1</strain>
        <strain evidence="3">Pbs3</strain>
    </source>
</reference>
<protein>
    <recommendedName>
        <fullName evidence="7">BCCIP family protein</fullName>
    </recommendedName>
</protein>
<evidence type="ECO:0000313" key="6">
    <source>
        <dbReference type="Proteomes" id="UP001160483"/>
    </source>
</evidence>
<name>A0AAU9KNT2_9STRA</name>
<dbReference type="PANTHER" id="PTHR13261:SF0">
    <property type="entry name" value="BRCA2 AND CDKN1A-INTERACTING PROTEIN"/>
    <property type="match status" value="1"/>
</dbReference>
<evidence type="ECO:0000256" key="1">
    <source>
        <dbReference type="ARBA" id="ARBA00006781"/>
    </source>
</evidence>
<feature type="region of interest" description="Disordered" evidence="2">
    <location>
        <begin position="1"/>
        <end position="70"/>
    </location>
</feature>
<feature type="compositionally biased region" description="Acidic residues" evidence="2">
    <location>
        <begin position="58"/>
        <end position="68"/>
    </location>
</feature>
<evidence type="ECO:0000313" key="4">
    <source>
        <dbReference type="EMBL" id="CAH0514485.1"/>
    </source>
</evidence>
<accession>A0AAU9KNT2</accession>
<dbReference type="Pfam" id="PF13862">
    <property type="entry name" value="BCCIP"/>
    <property type="match status" value="1"/>
</dbReference>
<feature type="compositionally biased region" description="Basic and acidic residues" evidence="2">
    <location>
        <begin position="23"/>
        <end position="39"/>
    </location>
</feature>
<evidence type="ECO:0000313" key="5">
    <source>
        <dbReference type="Proteomes" id="UP001158986"/>
    </source>
</evidence>
<dbReference type="InterPro" id="IPR025602">
    <property type="entry name" value="BCP1_family"/>
</dbReference>
<dbReference type="PANTHER" id="PTHR13261">
    <property type="entry name" value="BRCA2 AND CDKN1A INTERACTING PROTEIN"/>
    <property type="match status" value="1"/>
</dbReference>
<proteinExistence type="inferred from homology"/>
<gene>
    <name evidence="4" type="ORF">PBS001_LOCUS1235</name>
    <name evidence="3" type="ORF">PBS003_LOCUS1804</name>
</gene>
<keyword evidence="5" id="KW-1185">Reference proteome</keyword>
<dbReference type="Proteomes" id="UP001158986">
    <property type="component" value="Unassembled WGS sequence"/>
</dbReference>
<dbReference type="GO" id="GO:0005634">
    <property type="term" value="C:nucleus"/>
    <property type="evidence" value="ECO:0007669"/>
    <property type="project" value="TreeGrafter"/>
</dbReference>
<comment type="similarity">
    <text evidence="1">Belongs to the BCP1 family.</text>
</comment>
<evidence type="ECO:0000256" key="2">
    <source>
        <dbReference type="SAM" id="MobiDB-lite"/>
    </source>
</evidence>
<feature type="compositionally biased region" description="Basic residues" evidence="2">
    <location>
        <begin position="1"/>
        <end position="10"/>
    </location>
</feature>
<evidence type="ECO:0000313" key="3">
    <source>
        <dbReference type="EMBL" id="CAH0474968.1"/>
    </source>
</evidence>
<organism evidence="3 6">
    <name type="scientific">Peronospora belbahrii</name>
    <dbReference type="NCBI Taxonomy" id="622444"/>
    <lineage>
        <taxon>Eukaryota</taxon>
        <taxon>Sar</taxon>
        <taxon>Stramenopiles</taxon>
        <taxon>Oomycota</taxon>
        <taxon>Peronosporomycetes</taxon>
        <taxon>Peronosporales</taxon>
        <taxon>Peronosporaceae</taxon>
        <taxon>Peronospora</taxon>
    </lineage>
</organism>
<evidence type="ECO:0008006" key="7">
    <source>
        <dbReference type="Google" id="ProtNLM"/>
    </source>
</evidence>
<sequence length="322" mass="36095">MPNRKKRSRGSCKTSANPIADQNEDREVKMMMDESRNDSSGDSDDDLTFVAAPQCTQNDDESDDDMDGGETIAASERNVSVEFLFSDPREAHFHSVKQFLLVYLPPSQPFDVSGLANAIVGQVTAGTMICVEGEDDVYGFITALSLKTFGKETSIKQIVQYVTKKCPNSDLPNLQHILNTKNVGLVLNERMVNLPYQLVPALHSALHEDIEWAIENEDTQELRNSFQMDYFLILATCSEERGGSERSTKGKKTKIAYEQTARFFHKFEDEFLEQEAELTFSFDTPLTERECVDKSSKSTVVILLEREKHKAALASVSAIINV</sequence>
<comment type="caution">
    <text evidence="3">The sequence shown here is derived from an EMBL/GenBank/DDBJ whole genome shotgun (WGS) entry which is preliminary data.</text>
</comment>
<dbReference type="EMBL" id="CAKLCB010000072">
    <property type="protein sequence ID" value="CAH0514485.1"/>
    <property type="molecule type" value="Genomic_DNA"/>
</dbReference>
<dbReference type="AlphaFoldDB" id="A0AAU9KNT2"/>
<dbReference type="Proteomes" id="UP001160483">
    <property type="component" value="Unassembled WGS sequence"/>
</dbReference>
<dbReference type="EMBL" id="CAKKTJ010000119">
    <property type="protein sequence ID" value="CAH0474968.1"/>
    <property type="molecule type" value="Genomic_DNA"/>
</dbReference>